<dbReference type="RefSeq" id="WP_099070418.1">
    <property type="nucleotide sequence ID" value="NZ_LAHD01000065.1"/>
</dbReference>
<dbReference type="GeneID" id="57094648"/>
<name>A0A9Q6EK39_NOSLI</name>
<evidence type="ECO:0000313" key="1">
    <source>
        <dbReference type="EMBL" id="PHK01767.1"/>
    </source>
</evidence>
<reference evidence="1 2" key="1">
    <citation type="submission" date="2015-02" db="EMBL/GenBank/DDBJ databases">
        <title>Nostoc linckia genome annotation.</title>
        <authorList>
            <person name="Zhou Z."/>
        </authorList>
    </citation>
    <scope>NUCLEOTIDE SEQUENCE [LARGE SCALE GENOMIC DNA]</scope>
    <source>
        <strain evidence="2">z8</strain>
    </source>
</reference>
<proteinExistence type="predicted"/>
<gene>
    <name evidence="1" type="ORF">VF08_21140</name>
</gene>
<accession>A0A9Q6EK39</accession>
<dbReference type="EMBL" id="LAHD01000065">
    <property type="protein sequence ID" value="PHK01767.1"/>
    <property type="molecule type" value="Genomic_DNA"/>
</dbReference>
<dbReference type="Proteomes" id="UP000222310">
    <property type="component" value="Unassembled WGS sequence"/>
</dbReference>
<comment type="caution">
    <text evidence="1">The sequence shown here is derived from an EMBL/GenBank/DDBJ whole genome shotgun (WGS) entry which is preliminary data.</text>
</comment>
<protein>
    <submittedName>
        <fullName evidence="1">Uncharacterized protein</fullName>
    </submittedName>
</protein>
<sequence length="118" mass="13121">MSNILSDINRSNIIAYIERSLDRRQVIGLNCLIFLALREQTTVAYQRQEWGFTDIPEEVIAWCDKLAEDDLIALAADIAAGLLEELVAEPPEPICPLTAAGVDPFETELPQLSSHIPM</sequence>
<organism evidence="1 2">
    <name type="scientific">Nostoc linckia z8</name>
    <dbReference type="NCBI Taxonomy" id="1628746"/>
    <lineage>
        <taxon>Bacteria</taxon>
        <taxon>Bacillati</taxon>
        <taxon>Cyanobacteriota</taxon>
        <taxon>Cyanophyceae</taxon>
        <taxon>Nostocales</taxon>
        <taxon>Nostocaceae</taxon>
        <taxon>Nostoc</taxon>
    </lineage>
</organism>
<dbReference type="AlphaFoldDB" id="A0A9Q6EK39"/>
<evidence type="ECO:0000313" key="2">
    <source>
        <dbReference type="Proteomes" id="UP000222310"/>
    </source>
</evidence>